<dbReference type="KEGG" id="dsi:Dsimw501_GD28691"/>
<dbReference type="Proteomes" id="UP000035880">
    <property type="component" value="Chromosome 3L"/>
</dbReference>
<reference evidence="1" key="3">
    <citation type="submission" date="2015-04" db="EMBL/GenBank/DDBJ databases">
        <authorList>
            <consortium name="FlyBase"/>
        </authorList>
    </citation>
    <scope>NUCLEOTIDE SEQUENCE</scope>
    <source>
        <strain evidence="1">W501</strain>
    </source>
</reference>
<dbReference type="Bgee" id="FBgn0269981">
    <property type="expression patterns" value="Expressed in female reproductive system and 1 other cell type or tissue"/>
</dbReference>
<name>A0A0J9US37_DROSI</name>
<dbReference type="Pfam" id="PF07253">
    <property type="entry name" value="Gypsy"/>
    <property type="match status" value="1"/>
</dbReference>
<dbReference type="InterPro" id="IPR009882">
    <property type="entry name" value="Gypsy"/>
</dbReference>
<protein>
    <submittedName>
        <fullName evidence="1">Uncharacterized protein</fullName>
    </submittedName>
</protein>
<accession>A0A0J9US37</accession>
<reference evidence="1" key="2">
    <citation type="submission" date="2014-06" db="EMBL/GenBank/DDBJ databases">
        <authorList>
            <person name="Hu T."/>
            <person name="Eisen M.B."/>
            <person name="Thornton K.R."/>
            <person name="Andolfatto P."/>
        </authorList>
    </citation>
    <scope>NUCLEOTIDE SEQUENCE</scope>
    <source>
        <strain evidence="1">W501</strain>
    </source>
</reference>
<evidence type="ECO:0000313" key="1">
    <source>
        <dbReference type="EMBL" id="KMZ01356.1"/>
    </source>
</evidence>
<proteinExistence type="predicted"/>
<sequence>MKLKTYDPILPFIIEEVRISKNLINSLRVRSIKKRHIDLIGSAWKWLAGSPDSREFEIIQEKINSALTNDNNQVILNRLIIDKINKITLANRNLINSLKYEGDAQRDSSTTLMFQIQMLTEEILNLNQAIQWEKADISNPQILGDEEINEAKRILDQNQLPYTNFKEATHIAEVNIASNGPMLIYIVKIPVTDTKLCEEILIKPIKIGQYVNKKETENVIRCKDIIFAKTTNCNTYNEITICKHKNMIDISNSSCLSNLLKSHPATCIRINNQHIPTIDEIAPGVILLNKFSGKTQRNNVNT</sequence>
<organism evidence="1">
    <name type="scientific">Drosophila simulans</name>
    <name type="common">Fruit fly</name>
    <dbReference type="NCBI Taxonomy" id="7240"/>
    <lineage>
        <taxon>Eukaryota</taxon>
        <taxon>Metazoa</taxon>
        <taxon>Ecdysozoa</taxon>
        <taxon>Arthropoda</taxon>
        <taxon>Hexapoda</taxon>
        <taxon>Insecta</taxon>
        <taxon>Pterygota</taxon>
        <taxon>Neoptera</taxon>
        <taxon>Endopterygota</taxon>
        <taxon>Diptera</taxon>
        <taxon>Brachycera</taxon>
        <taxon>Muscomorpha</taxon>
        <taxon>Ephydroidea</taxon>
        <taxon>Drosophilidae</taxon>
        <taxon>Drosophila</taxon>
        <taxon>Sophophora</taxon>
    </lineage>
</organism>
<gene>
    <name evidence="1" type="primary">Dsim\GD28691</name>
    <name evidence="1" type="ORF">Dsimw501_GD28691</name>
</gene>
<dbReference type="OrthoDB" id="8067585at2759"/>
<reference evidence="1" key="1">
    <citation type="journal article" date="2013" name="Genome Res.">
        <title>A second-generation assembly of the Drosophila simulans genome provides new insights into patterns of lineage-specific divergence.</title>
        <authorList>
            <person name="Hu T.T."/>
            <person name="Eisen M.B."/>
            <person name="Thornton K.R."/>
            <person name="Andolfatto P."/>
        </authorList>
    </citation>
    <scope>NUCLEOTIDE SEQUENCE [LARGE SCALE GENOMIC DNA]</scope>
    <source>
        <strain evidence="1">W501</strain>
    </source>
</reference>
<dbReference type="EMBL" id="CM002912">
    <property type="protein sequence ID" value="KMZ01356.1"/>
    <property type="molecule type" value="Genomic_DNA"/>
</dbReference>
<dbReference type="AlphaFoldDB" id="A0A0J9US37"/>